<evidence type="ECO:0000259" key="1">
    <source>
        <dbReference type="PROSITE" id="PS51186"/>
    </source>
</evidence>
<dbReference type="GO" id="GO:0016747">
    <property type="term" value="F:acyltransferase activity, transferring groups other than amino-acyl groups"/>
    <property type="evidence" value="ECO:0007669"/>
    <property type="project" value="InterPro"/>
</dbReference>
<dbReference type="HOGENOM" id="CLU_1412613_0_0_11"/>
<dbReference type="Proteomes" id="UP000002007">
    <property type="component" value="Chromosome"/>
</dbReference>
<sequence length="180" mass="19093">MFRLILLKDLDEAERAVAIEAVAALEILPEQGAFVGVPSELVARGLAEPARKIFAIVDRVDGEGSRVVGTGTLHRGAAEQALNWSGDWVLLRAFLIGAQFQGHGYGSRAAAESVLLAQQLFADAEGVVLGVNEANVAGQRAYRKAGYDVVGGYLDQLTGPQFVMAKRFPSTLVDATPSVN</sequence>
<organism evidence="2 3">
    <name type="scientific">Renibacterium salmoninarum (strain ATCC 33209 / DSM 20767 / JCM 11484 / NBRC 15589 / NCIMB 2235)</name>
    <dbReference type="NCBI Taxonomy" id="288705"/>
    <lineage>
        <taxon>Bacteria</taxon>
        <taxon>Bacillati</taxon>
        <taxon>Actinomycetota</taxon>
        <taxon>Actinomycetes</taxon>
        <taxon>Micrococcales</taxon>
        <taxon>Micrococcaceae</taxon>
        <taxon>Renibacterium</taxon>
    </lineage>
</organism>
<evidence type="ECO:0000313" key="2">
    <source>
        <dbReference type="EMBL" id="ABY24178.1"/>
    </source>
</evidence>
<dbReference type="Pfam" id="PF00583">
    <property type="entry name" value="Acetyltransf_1"/>
    <property type="match status" value="1"/>
</dbReference>
<proteinExistence type="predicted"/>
<accession>A9WS49</accession>
<gene>
    <name evidence="2" type="ordered locus">RSal33209_2452</name>
</gene>
<dbReference type="SUPFAM" id="SSF55729">
    <property type="entry name" value="Acyl-CoA N-acyltransferases (Nat)"/>
    <property type="match status" value="1"/>
</dbReference>
<dbReference type="AlphaFoldDB" id="A9WS49"/>
<dbReference type="PROSITE" id="PS51186">
    <property type="entry name" value="GNAT"/>
    <property type="match status" value="1"/>
</dbReference>
<dbReference type="Gene3D" id="3.40.630.30">
    <property type="match status" value="1"/>
</dbReference>
<dbReference type="InterPro" id="IPR016181">
    <property type="entry name" value="Acyl_CoA_acyltransferase"/>
</dbReference>
<feature type="domain" description="N-acetyltransferase" evidence="1">
    <location>
        <begin position="5"/>
        <end position="169"/>
    </location>
</feature>
<dbReference type="RefSeq" id="WP_012245840.1">
    <property type="nucleotide sequence ID" value="NC_010168.1"/>
</dbReference>
<dbReference type="STRING" id="288705.RSal33209_2452"/>
<dbReference type="eggNOG" id="COG1670">
    <property type="taxonomic scope" value="Bacteria"/>
</dbReference>
<name>A9WS49_RENSM</name>
<keyword evidence="3" id="KW-1185">Reference proteome</keyword>
<dbReference type="KEGG" id="rsa:RSal33209_2452"/>
<reference evidence="3" key="1">
    <citation type="journal article" date="2008" name="J. Bacteriol.">
        <title>Genome sequence of the fish pathogen Renibacterium salmoninarum suggests reductive evolution away from an environmental Arthrobacter ancestor.</title>
        <authorList>
            <person name="Wiens G.D."/>
            <person name="Rockey D.D."/>
            <person name="Wu Z."/>
            <person name="Chang J."/>
            <person name="Levy R."/>
            <person name="Crane S."/>
            <person name="Chen D.S."/>
            <person name="Capri G.R."/>
            <person name="Burnett J.R."/>
            <person name="Sudheesh P.S."/>
            <person name="Schipma M.J."/>
            <person name="Burd H."/>
            <person name="Bhattacharyya A."/>
            <person name="Rhodes L.D."/>
            <person name="Kaul R."/>
            <person name="Strom M.S."/>
        </authorList>
    </citation>
    <scope>NUCLEOTIDE SEQUENCE [LARGE SCALE GENOMIC DNA]</scope>
    <source>
        <strain evidence="3">ATCC 33209 / DSM 20767 / JCM 11484 / NBRC 15589 / NCIMB 2235</strain>
    </source>
</reference>
<protein>
    <submittedName>
        <fullName evidence="2">Putative acetyltransferase</fullName>
    </submittedName>
</protein>
<dbReference type="InterPro" id="IPR000182">
    <property type="entry name" value="GNAT_dom"/>
</dbReference>
<keyword evidence="2" id="KW-0808">Transferase</keyword>
<dbReference type="EMBL" id="CP000910">
    <property type="protein sequence ID" value="ABY24178.1"/>
    <property type="molecule type" value="Genomic_DNA"/>
</dbReference>
<evidence type="ECO:0000313" key="3">
    <source>
        <dbReference type="Proteomes" id="UP000002007"/>
    </source>
</evidence>